<gene>
    <name evidence="2" type="ORF">L211DRAFT_818628</name>
</gene>
<dbReference type="STRING" id="1051890.A0A3N4M837"/>
<name>A0A3N4M837_9PEZI</name>
<proteinExistence type="predicted"/>
<evidence type="ECO:0000313" key="2">
    <source>
        <dbReference type="EMBL" id="RPB28731.1"/>
    </source>
</evidence>
<feature type="chain" id="PRO_5018238535" description="Stress response protein ish1" evidence="1">
    <location>
        <begin position="20"/>
        <end position="583"/>
    </location>
</feature>
<evidence type="ECO:0000313" key="3">
    <source>
        <dbReference type="Proteomes" id="UP000267821"/>
    </source>
</evidence>
<dbReference type="OrthoDB" id="2527403at2759"/>
<accession>A0A3N4M837</accession>
<dbReference type="InParanoid" id="A0A3N4M837"/>
<dbReference type="FunCoup" id="A0A3N4M837">
    <property type="interactions" value="82"/>
</dbReference>
<evidence type="ECO:0000256" key="1">
    <source>
        <dbReference type="SAM" id="SignalP"/>
    </source>
</evidence>
<dbReference type="Pfam" id="PF10281">
    <property type="entry name" value="Ish1"/>
    <property type="match status" value="6"/>
</dbReference>
<dbReference type="InterPro" id="IPR018803">
    <property type="entry name" value="Ish1/Msc1-like"/>
</dbReference>
<reference evidence="2 3" key="1">
    <citation type="journal article" date="2018" name="Nat. Ecol. Evol.">
        <title>Pezizomycetes genomes reveal the molecular basis of ectomycorrhizal truffle lifestyle.</title>
        <authorList>
            <person name="Murat C."/>
            <person name="Payen T."/>
            <person name="Noel B."/>
            <person name="Kuo A."/>
            <person name="Morin E."/>
            <person name="Chen J."/>
            <person name="Kohler A."/>
            <person name="Krizsan K."/>
            <person name="Balestrini R."/>
            <person name="Da Silva C."/>
            <person name="Montanini B."/>
            <person name="Hainaut M."/>
            <person name="Levati E."/>
            <person name="Barry K.W."/>
            <person name="Belfiori B."/>
            <person name="Cichocki N."/>
            <person name="Clum A."/>
            <person name="Dockter R.B."/>
            <person name="Fauchery L."/>
            <person name="Guy J."/>
            <person name="Iotti M."/>
            <person name="Le Tacon F."/>
            <person name="Lindquist E.A."/>
            <person name="Lipzen A."/>
            <person name="Malagnac F."/>
            <person name="Mello A."/>
            <person name="Molinier V."/>
            <person name="Miyauchi S."/>
            <person name="Poulain J."/>
            <person name="Riccioni C."/>
            <person name="Rubini A."/>
            <person name="Sitrit Y."/>
            <person name="Splivallo R."/>
            <person name="Traeger S."/>
            <person name="Wang M."/>
            <person name="Zifcakova L."/>
            <person name="Wipf D."/>
            <person name="Zambonelli A."/>
            <person name="Paolocci F."/>
            <person name="Nowrousian M."/>
            <person name="Ottonello S."/>
            <person name="Baldrian P."/>
            <person name="Spatafora J.W."/>
            <person name="Henrissat B."/>
            <person name="Nagy L.G."/>
            <person name="Aury J.M."/>
            <person name="Wincker P."/>
            <person name="Grigoriev I.V."/>
            <person name="Bonfante P."/>
            <person name="Martin F.M."/>
        </authorList>
    </citation>
    <scope>NUCLEOTIDE SEQUENCE [LARGE SCALE GENOMIC DNA]</scope>
    <source>
        <strain evidence="2 3">ATCC MYA-4762</strain>
    </source>
</reference>
<evidence type="ECO:0008006" key="4">
    <source>
        <dbReference type="Google" id="ProtNLM"/>
    </source>
</evidence>
<protein>
    <recommendedName>
        <fullName evidence="4">Stress response protein ish1</fullName>
    </recommendedName>
</protein>
<dbReference type="AlphaFoldDB" id="A0A3N4M837"/>
<sequence>MKITPGFLVLALYASSSAAILGFGKSVYNKWHETELERWLSDHDIPYPTHADRKELENIVKEHWDSKVSSPYNDWDTARLQAYLHQKGVQVTDQSKENKNWLIEAVKKNWYEAENVAEDAYDNVKNWIFDTWTDSQLKAFLDRHGIPNPTPRKRDAMLQAARENYQIIADKVGETAAYPGNWLYEAWSESELKKWLDERGIPVPQPTTRDKLIAQVRRNSRTAALKLQEAQASASKSAEAVKESITDTIFDTWSDSKLKEWCDNNNIKVPQGSTRNELIALARRNKAYLSDDTISASMSAYYNSATNTAASAYSKATDTFSDITQDAFDKAIEVWPNTRLKAYLDSRGVPVPQTGKRDELLARVRLHRHKIANGYGTWTFDTWTYENLKKYVDDQASKGAKAASSAAVTTREELLKQAQKAYDEAKSSGGSTYASVTSAMAKATDSAKQNTFETWSDSDLKNYLDSYGIKTYQGTTRNELLAKARRAQHLFWYGTATPTETMYEKVKNGAGWLYNQVAMRLGLAGRQAEKAADSVREGTQYVYDRSAEGGQEAKRRAEEKGKYTYDRAYEEGQKAYHKVKEEL</sequence>
<keyword evidence="1" id="KW-0732">Signal</keyword>
<organism evidence="2 3">
    <name type="scientific">Terfezia boudieri ATCC MYA-4762</name>
    <dbReference type="NCBI Taxonomy" id="1051890"/>
    <lineage>
        <taxon>Eukaryota</taxon>
        <taxon>Fungi</taxon>
        <taxon>Dikarya</taxon>
        <taxon>Ascomycota</taxon>
        <taxon>Pezizomycotina</taxon>
        <taxon>Pezizomycetes</taxon>
        <taxon>Pezizales</taxon>
        <taxon>Pezizaceae</taxon>
        <taxon>Terfezia</taxon>
    </lineage>
</organism>
<dbReference type="EMBL" id="ML121529">
    <property type="protein sequence ID" value="RPB28731.1"/>
    <property type="molecule type" value="Genomic_DNA"/>
</dbReference>
<keyword evidence="3" id="KW-1185">Reference proteome</keyword>
<dbReference type="Proteomes" id="UP000267821">
    <property type="component" value="Unassembled WGS sequence"/>
</dbReference>
<feature type="signal peptide" evidence="1">
    <location>
        <begin position="1"/>
        <end position="19"/>
    </location>
</feature>